<evidence type="ECO:0000313" key="13">
    <source>
        <dbReference type="Proteomes" id="UP000634136"/>
    </source>
</evidence>
<comment type="function">
    <text evidence="10">Endoglycosidase which is a cell surface and extracellular matrix-degrading enzyme. Cleaves heparan sulfate proteoglycans (HSPGs) into heparan sulfate side chains and core proteoglycans.</text>
</comment>
<evidence type="ECO:0000256" key="2">
    <source>
        <dbReference type="ARBA" id="ARBA00009800"/>
    </source>
</evidence>
<evidence type="ECO:0000256" key="6">
    <source>
        <dbReference type="ARBA" id="ARBA00023136"/>
    </source>
</evidence>
<dbReference type="Gene3D" id="3.20.20.80">
    <property type="entry name" value="Glycosidases"/>
    <property type="match status" value="1"/>
</dbReference>
<evidence type="ECO:0000256" key="4">
    <source>
        <dbReference type="ARBA" id="ARBA00022729"/>
    </source>
</evidence>
<dbReference type="Pfam" id="PF03662">
    <property type="entry name" value="Glyco_hydro_79n"/>
    <property type="match status" value="1"/>
</dbReference>
<protein>
    <submittedName>
        <fullName evidence="12">Heparanase-like protein 2</fullName>
    </submittedName>
</protein>
<dbReference type="OrthoDB" id="726732at2759"/>
<evidence type="ECO:0000256" key="1">
    <source>
        <dbReference type="ARBA" id="ARBA00004613"/>
    </source>
</evidence>
<proteinExistence type="inferred from homology"/>
<evidence type="ECO:0000256" key="8">
    <source>
        <dbReference type="ARBA" id="ARBA00023228"/>
    </source>
</evidence>
<name>A0A834TV29_9FABA</name>
<keyword evidence="13" id="KW-1185">Reference proteome</keyword>
<evidence type="ECO:0000256" key="10">
    <source>
        <dbReference type="ARBA" id="ARBA00055929"/>
    </source>
</evidence>
<keyword evidence="3" id="KW-0964">Secreted</keyword>
<evidence type="ECO:0000256" key="9">
    <source>
        <dbReference type="ARBA" id="ARBA00023765"/>
    </source>
</evidence>
<dbReference type="GO" id="GO:0009505">
    <property type="term" value="C:plant-type cell wall"/>
    <property type="evidence" value="ECO:0007669"/>
    <property type="project" value="TreeGrafter"/>
</dbReference>
<gene>
    <name evidence="12" type="ORF">G2W53_019161</name>
</gene>
<dbReference type="SUPFAM" id="SSF51445">
    <property type="entry name" value="(Trans)glycosidases"/>
    <property type="match status" value="1"/>
</dbReference>
<dbReference type="EMBL" id="JAAIUW010000006">
    <property type="protein sequence ID" value="KAF7827997.1"/>
    <property type="molecule type" value="Genomic_DNA"/>
</dbReference>
<dbReference type="AlphaFoldDB" id="A0A834TV29"/>
<dbReference type="PANTHER" id="PTHR14363">
    <property type="entry name" value="HEPARANASE-RELATED"/>
    <property type="match status" value="1"/>
</dbReference>
<evidence type="ECO:0000256" key="11">
    <source>
        <dbReference type="SAM" id="SignalP"/>
    </source>
</evidence>
<evidence type="ECO:0000256" key="5">
    <source>
        <dbReference type="ARBA" id="ARBA00022801"/>
    </source>
</evidence>
<keyword evidence="6" id="KW-0472">Membrane</keyword>
<reference evidence="12" key="1">
    <citation type="submission" date="2020-09" db="EMBL/GenBank/DDBJ databases">
        <title>Genome-Enabled Discovery of Anthraquinone Biosynthesis in Senna tora.</title>
        <authorList>
            <person name="Kang S.-H."/>
            <person name="Pandey R.P."/>
            <person name="Lee C.-M."/>
            <person name="Sim J.-S."/>
            <person name="Jeong J.-T."/>
            <person name="Choi B.-S."/>
            <person name="Jung M."/>
            <person name="Ginzburg D."/>
            <person name="Zhao K."/>
            <person name="Won S.Y."/>
            <person name="Oh T.-J."/>
            <person name="Yu Y."/>
            <person name="Kim N.-H."/>
            <person name="Lee O.R."/>
            <person name="Lee T.-H."/>
            <person name="Bashyal P."/>
            <person name="Kim T.-S."/>
            <person name="Lee W.-H."/>
            <person name="Kawkins C."/>
            <person name="Kim C.-K."/>
            <person name="Kim J.S."/>
            <person name="Ahn B.O."/>
            <person name="Rhee S.Y."/>
            <person name="Sohng J.K."/>
        </authorList>
    </citation>
    <scope>NUCLEOTIDE SEQUENCE</scope>
    <source>
        <tissue evidence="12">Leaf</tissue>
    </source>
</reference>
<keyword evidence="7" id="KW-0325">Glycoprotein</keyword>
<dbReference type="GO" id="GO:0004566">
    <property type="term" value="F:beta-glucuronidase activity"/>
    <property type="evidence" value="ECO:0007669"/>
    <property type="project" value="TreeGrafter"/>
</dbReference>
<dbReference type="Proteomes" id="UP000634136">
    <property type="component" value="Unassembled WGS sequence"/>
</dbReference>
<dbReference type="GO" id="GO:0005576">
    <property type="term" value="C:extracellular region"/>
    <property type="evidence" value="ECO:0007669"/>
    <property type="project" value="UniProtKB-SubCell"/>
</dbReference>
<sequence>MDAKRAFLSICIVLSLFCISYSEDVKLNVKVVTSIARTDDNFICATLDWWPSDKCDYGQCPWEQAGILNLDLNNTILANAIKAFSPLRIRLGGSLQDQVVYQFGRTTKCPQFQKEEDGLFGFSLGCLPQDRWDQIHNFFNKTGVKLTFGLNALIGKKKSQEDPILWKGDWNTLNAASLMAYTASKGYKIDSYELGNELSAEGVSARIESVQYAKDITKLRQLVNFFYPNATTRPKVLGPAGFYGKEWFDSFLQHTAPGVVDGVTHHIYNLGAGVDSTLINKVQDPFFLSQVAQTFKDVSTAVKDFTPWAQPWVGESGGAFNSGGKDVSHTFVNGFWYLDQLGMTSTFNHGVYCRQALIGGNYALLNTTSFIPNPDYYGALLWHRLMGSNVLSVSHEGSPYLRAYAHCAKQGGGVSVILINMSNSTSFNVSINADMNLYTDQVSDSVADETGKKREEYHLTPKDGNVQSDVVLLNGNPLKLTQSLEIPEMKPALVDASSPIRVASDSIVFVRLTNFGAPACA</sequence>
<feature type="chain" id="PRO_5032986412" evidence="11">
    <location>
        <begin position="23"/>
        <end position="521"/>
    </location>
</feature>
<comment type="subcellular location">
    <subcellularLocation>
        <location evidence="9">Lysosome membrane</location>
        <topology evidence="9">Peripheral membrane protein</topology>
    </subcellularLocation>
    <subcellularLocation>
        <location evidence="1">Secreted</location>
    </subcellularLocation>
</comment>
<dbReference type="FunFam" id="3.20.20.80:FF:000023">
    <property type="entry name" value="heparanase-like protein 3"/>
    <property type="match status" value="1"/>
</dbReference>
<keyword evidence="8" id="KW-0458">Lysosome</keyword>
<dbReference type="PANTHER" id="PTHR14363:SF13">
    <property type="entry name" value="OS07G0598400 PROTEIN"/>
    <property type="match status" value="1"/>
</dbReference>
<organism evidence="12 13">
    <name type="scientific">Senna tora</name>
    <dbReference type="NCBI Taxonomy" id="362788"/>
    <lineage>
        <taxon>Eukaryota</taxon>
        <taxon>Viridiplantae</taxon>
        <taxon>Streptophyta</taxon>
        <taxon>Embryophyta</taxon>
        <taxon>Tracheophyta</taxon>
        <taxon>Spermatophyta</taxon>
        <taxon>Magnoliopsida</taxon>
        <taxon>eudicotyledons</taxon>
        <taxon>Gunneridae</taxon>
        <taxon>Pentapetalae</taxon>
        <taxon>rosids</taxon>
        <taxon>fabids</taxon>
        <taxon>Fabales</taxon>
        <taxon>Fabaceae</taxon>
        <taxon>Caesalpinioideae</taxon>
        <taxon>Cassia clade</taxon>
        <taxon>Senna</taxon>
    </lineage>
</organism>
<dbReference type="GO" id="GO:0005765">
    <property type="term" value="C:lysosomal membrane"/>
    <property type="evidence" value="ECO:0007669"/>
    <property type="project" value="UniProtKB-SubCell"/>
</dbReference>
<comment type="similarity">
    <text evidence="2">Belongs to the glycosyl hydrolase 79 family.</text>
</comment>
<keyword evidence="4 11" id="KW-0732">Signal</keyword>
<feature type="signal peptide" evidence="11">
    <location>
        <begin position="1"/>
        <end position="22"/>
    </location>
</feature>
<comment type="caution">
    <text evidence="12">The sequence shown here is derived from an EMBL/GenBank/DDBJ whole genome shotgun (WGS) entry which is preliminary data.</text>
</comment>
<evidence type="ECO:0000313" key="12">
    <source>
        <dbReference type="EMBL" id="KAF7827997.1"/>
    </source>
</evidence>
<dbReference type="InterPro" id="IPR005199">
    <property type="entry name" value="Glyco_hydro_79"/>
</dbReference>
<dbReference type="InterPro" id="IPR017853">
    <property type="entry name" value="GH"/>
</dbReference>
<accession>A0A834TV29</accession>
<keyword evidence="5" id="KW-0378">Hydrolase</keyword>
<evidence type="ECO:0000256" key="7">
    <source>
        <dbReference type="ARBA" id="ARBA00023180"/>
    </source>
</evidence>
<evidence type="ECO:0000256" key="3">
    <source>
        <dbReference type="ARBA" id="ARBA00022525"/>
    </source>
</evidence>